<evidence type="ECO:0000313" key="3">
    <source>
        <dbReference type="EMBL" id="GCD36192.1"/>
    </source>
</evidence>
<name>A0A7U9KVI8_9ACTN</name>
<organism evidence="3 4">
    <name type="scientific">Streptomyces chrestomyceticus JCM 4735</name>
    <dbReference type="NCBI Taxonomy" id="1306181"/>
    <lineage>
        <taxon>Bacteria</taxon>
        <taxon>Bacillati</taxon>
        <taxon>Actinomycetota</taxon>
        <taxon>Actinomycetes</taxon>
        <taxon>Kitasatosporales</taxon>
        <taxon>Streptomycetaceae</taxon>
        <taxon>Streptomyces</taxon>
    </lineage>
</organism>
<comment type="caution">
    <text evidence="3">The sequence shown here is derived from an EMBL/GenBank/DDBJ whole genome shotgun (WGS) entry which is preliminary data.</text>
</comment>
<reference evidence="3 4" key="1">
    <citation type="submission" date="2018-11" db="EMBL/GenBank/DDBJ databases">
        <title>Whole genome sequence of Streptomyces chrestomyceticus NBRC 13444(T).</title>
        <authorList>
            <person name="Komaki H."/>
            <person name="Tamura T."/>
        </authorList>
    </citation>
    <scope>NUCLEOTIDE SEQUENCE [LARGE SCALE GENOMIC DNA]</scope>
    <source>
        <strain evidence="3 4">NBRC 13444</strain>
    </source>
</reference>
<dbReference type="GO" id="GO:0010181">
    <property type="term" value="F:FMN binding"/>
    <property type="evidence" value="ECO:0007669"/>
    <property type="project" value="TreeGrafter"/>
</dbReference>
<proteinExistence type="predicted"/>
<dbReference type="PANTHER" id="PTHR30543:SF21">
    <property type="entry name" value="NAD(P)H-DEPENDENT FMN REDUCTASE LOT6"/>
    <property type="match status" value="1"/>
</dbReference>
<dbReference type="InterPro" id="IPR029039">
    <property type="entry name" value="Flavoprotein-like_sf"/>
</dbReference>
<dbReference type="GO" id="GO:0016491">
    <property type="term" value="F:oxidoreductase activity"/>
    <property type="evidence" value="ECO:0007669"/>
    <property type="project" value="InterPro"/>
</dbReference>
<dbReference type="Proteomes" id="UP000287830">
    <property type="component" value="Unassembled WGS sequence"/>
</dbReference>
<dbReference type="AlphaFoldDB" id="A0A7U9KVI8"/>
<feature type="region of interest" description="Disordered" evidence="1">
    <location>
        <begin position="1"/>
        <end position="28"/>
    </location>
</feature>
<gene>
    <name evidence="3" type="ORF">OEIGOIKO_03948</name>
</gene>
<dbReference type="EMBL" id="BHZC01000001">
    <property type="protein sequence ID" value="GCD36192.1"/>
    <property type="molecule type" value="Genomic_DNA"/>
</dbReference>
<dbReference type="PANTHER" id="PTHR30543">
    <property type="entry name" value="CHROMATE REDUCTASE"/>
    <property type="match status" value="1"/>
</dbReference>
<dbReference type="Pfam" id="PF03358">
    <property type="entry name" value="FMN_red"/>
    <property type="match status" value="1"/>
</dbReference>
<dbReference type="InterPro" id="IPR005025">
    <property type="entry name" value="FMN_Rdtase-like_dom"/>
</dbReference>
<dbReference type="InterPro" id="IPR050712">
    <property type="entry name" value="NAD(P)H-dep_reductase"/>
</dbReference>
<evidence type="ECO:0000256" key="1">
    <source>
        <dbReference type="SAM" id="MobiDB-lite"/>
    </source>
</evidence>
<feature type="region of interest" description="Disordered" evidence="1">
    <location>
        <begin position="207"/>
        <end position="226"/>
    </location>
</feature>
<protein>
    <submittedName>
        <fullName evidence="3">FMN reductase</fullName>
    </submittedName>
</protein>
<evidence type="ECO:0000313" key="4">
    <source>
        <dbReference type="Proteomes" id="UP000287830"/>
    </source>
</evidence>
<feature type="compositionally biased region" description="Polar residues" evidence="1">
    <location>
        <begin position="214"/>
        <end position="226"/>
    </location>
</feature>
<dbReference type="Gene3D" id="3.40.50.360">
    <property type="match status" value="1"/>
</dbReference>
<dbReference type="GO" id="GO:0005829">
    <property type="term" value="C:cytosol"/>
    <property type="evidence" value="ECO:0007669"/>
    <property type="project" value="TreeGrafter"/>
</dbReference>
<evidence type="ECO:0000259" key="2">
    <source>
        <dbReference type="Pfam" id="PF03358"/>
    </source>
</evidence>
<accession>A0A7U9KVI8</accession>
<feature type="domain" description="NADPH-dependent FMN reductase-like" evidence="2">
    <location>
        <begin position="37"/>
        <end position="172"/>
    </location>
</feature>
<sequence length="226" mass="23341">MLPPVSRQTPAGLLADRRTSLLPPSLHPDVNPYRHPMKILTLNGSLRARSSNGAVLRSALALTDATSATADIAALPHFHPDQDAEGATPPAPVAALRRTVADADAVLIVSPEYAHGVPGVLKNALDWLVSSADLLDKPTAVLTASPSPTGAAYAHGQLRETLRTMSAAVIPDACRDFTAIGPKTDPATGTVTDPATLQDLRTALTALTTAAATPNTRSTASRSSPS</sequence>
<dbReference type="SUPFAM" id="SSF52218">
    <property type="entry name" value="Flavoproteins"/>
    <property type="match status" value="1"/>
</dbReference>